<proteinExistence type="predicted"/>
<dbReference type="EMBL" id="UINC01106413">
    <property type="protein sequence ID" value="SVC71060.1"/>
    <property type="molecule type" value="Genomic_DNA"/>
</dbReference>
<evidence type="ECO:0000313" key="1">
    <source>
        <dbReference type="EMBL" id="SVC71060.1"/>
    </source>
</evidence>
<dbReference type="AlphaFoldDB" id="A0A382PE17"/>
<gene>
    <name evidence="1" type="ORF">METZ01_LOCUS323914</name>
</gene>
<reference evidence="1" key="1">
    <citation type="submission" date="2018-05" db="EMBL/GenBank/DDBJ databases">
        <authorList>
            <person name="Lanie J.A."/>
            <person name="Ng W.-L."/>
            <person name="Kazmierczak K.M."/>
            <person name="Andrzejewski T.M."/>
            <person name="Davidsen T.M."/>
            <person name="Wayne K.J."/>
            <person name="Tettelin H."/>
            <person name="Glass J.I."/>
            <person name="Rusch D."/>
            <person name="Podicherti R."/>
            <person name="Tsui H.-C.T."/>
            <person name="Winkler M.E."/>
        </authorList>
    </citation>
    <scope>NUCLEOTIDE SEQUENCE</scope>
</reference>
<name>A0A382PE17_9ZZZZ</name>
<organism evidence="1">
    <name type="scientific">marine metagenome</name>
    <dbReference type="NCBI Taxonomy" id="408172"/>
    <lineage>
        <taxon>unclassified sequences</taxon>
        <taxon>metagenomes</taxon>
        <taxon>ecological metagenomes</taxon>
    </lineage>
</organism>
<sequence>KGRLLVLSIFLSISASNTMLNELAPAAASEPPTMVAIMSHKEGVPSSATNMVGTVVINNVRIIAGFVNTKKEFIRKRIELEL</sequence>
<feature type="non-terminal residue" evidence="1">
    <location>
        <position position="1"/>
    </location>
</feature>
<protein>
    <submittedName>
        <fullName evidence="1">Uncharacterized protein</fullName>
    </submittedName>
</protein>
<accession>A0A382PE17</accession>